<gene>
    <name evidence="1" type="ORF">PsorP6_007315</name>
</gene>
<evidence type="ECO:0000313" key="2">
    <source>
        <dbReference type="Proteomes" id="UP001163321"/>
    </source>
</evidence>
<reference evidence="1 2" key="1">
    <citation type="journal article" date="2022" name="bioRxiv">
        <title>The genome of the oomycete Peronosclerospora sorghi, a cosmopolitan pathogen of maize and sorghum, is inflated with dispersed pseudogenes.</title>
        <authorList>
            <person name="Fletcher K."/>
            <person name="Martin F."/>
            <person name="Isakeit T."/>
            <person name="Cavanaugh K."/>
            <person name="Magill C."/>
            <person name="Michelmore R."/>
        </authorList>
    </citation>
    <scope>NUCLEOTIDE SEQUENCE [LARGE SCALE GENOMIC DNA]</scope>
    <source>
        <strain evidence="1">P6</strain>
    </source>
</reference>
<sequence>MLTILARFVRSLEFAFTLQRVSFSRSRFFLMRLSGVLTAAAAFLLLDSTVSTATIIKSPVRGDPTPTTARSLRGVDSTEQDRDAQEERGFNFFKGSLSKLFGRRVRVIPDATAEASALKMVKAMMNEAEFYTPQSLDEYLKTLNENAGILMKVAKRNGGYEALREKFSKIQSRLTETKQKQAITSIVRRLDLWLHDTKPKPTLFLWPRQKDVRTPRTL</sequence>
<keyword evidence="2" id="KW-1185">Reference proteome</keyword>
<dbReference type="EMBL" id="CM047582">
    <property type="protein sequence ID" value="KAI9916093.1"/>
    <property type="molecule type" value="Genomic_DNA"/>
</dbReference>
<proteinExistence type="predicted"/>
<accession>A0ACC0WDA3</accession>
<evidence type="ECO:0000313" key="1">
    <source>
        <dbReference type="EMBL" id="KAI9916093.1"/>
    </source>
</evidence>
<name>A0ACC0WDA3_9STRA</name>
<organism evidence="1 2">
    <name type="scientific">Peronosclerospora sorghi</name>
    <dbReference type="NCBI Taxonomy" id="230839"/>
    <lineage>
        <taxon>Eukaryota</taxon>
        <taxon>Sar</taxon>
        <taxon>Stramenopiles</taxon>
        <taxon>Oomycota</taxon>
        <taxon>Peronosporomycetes</taxon>
        <taxon>Peronosporales</taxon>
        <taxon>Peronosporaceae</taxon>
        <taxon>Peronosclerospora</taxon>
    </lineage>
</organism>
<protein>
    <submittedName>
        <fullName evidence="1">Uncharacterized protein</fullName>
    </submittedName>
</protein>
<comment type="caution">
    <text evidence="1">The sequence shown here is derived from an EMBL/GenBank/DDBJ whole genome shotgun (WGS) entry which is preliminary data.</text>
</comment>
<dbReference type="Proteomes" id="UP001163321">
    <property type="component" value="Chromosome 3"/>
</dbReference>